<comment type="similarity">
    <text evidence="13">Belongs to the uracil-DNA glycosylase (UDG) superfamily. TDG/mug family.</text>
</comment>
<evidence type="ECO:0000256" key="2">
    <source>
        <dbReference type="ARBA" id="ARBA00022499"/>
    </source>
</evidence>
<evidence type="ECO:0000256" key="6">
    <source>
        <dbReference type="ARBA" id="ARBA00022853"/>
    </source>
</evidence>
<dbReference type="SUPFAM" id="SSF52141">
    <property type="entry name" value="Uracil-DNA glycosylase-like"/>
    <property type="match status" value="1"/>
</dbReference>
<keyword evidence="7" id="KW-0805">Transcription regulation</keyword>
<organism evidence="20 21">
    <name type="scientific">Synchytrium endobioticum</name>
    <dbReference type="NCBI Taxonomy" id="286115"/>
    <lineage>
        <taxon>Eukaryota</taxon>
        <taxon>Fungi</taxon>
        <taxon>Fungi incertae sedis</taxon>
        <taxon>Chytridiomycota</taxon>
        <taxon>Chytridiomycota incertae sedis</taxon>
        <taxon>Chytridiomycetes</taxon>
        <taxon>Synchytriales</taxon>
        <taxon>Synchytriaceae</taxon>
        <taxon>Synchytrium</taxon>
    </lineage>
</organism>
<keyword evidence="4" id="KW-0378">Hydrolase</keyword>
<keyword evidence="10" id="KW-0234">DNA repair</keyword>
<dbReference type="GO" id="GO:0141016">
    <property type="term" value="F:G/T mismatch-specific thymine-DNA glycosylase activity"/>
    <property type="evidence" value="ECO:0007669"/>
    <property type="project" value="UniProtKB-EC"/>
</dbReference>
<comment type="catalytic activity">
    <reaction evidence="12">
        <text>Hydrolyzes mismatched double-stranded DNA and polynucleotides, releasing free thymine.</text>
        <dbReference type="EC" id="3.2.2.29"/>
    </reaction>
</comment>
<keyword evidence="3" id="KW-0227">DNA damage</keyword>
<dbReference type="GO" id="GO:0005654">
    <property type="term" value="C:nucleoplasm"/>
    <property type="evidence" value="ECO:0007669"/>
    <property type="project" value="UniProtKB-ARBA"/>
</dbReference>
<dbReference type="GO" id="GO:0003677">
    <property type="term" value="F:DNA binding"/>
    <property type="evidence" value="ECO:0007669"/>
    <property type="project" value="UniProtKB-ARBA"/>
</dbReference>
<proteinExistence type="inferred from homology"/>
<dbReference type="PANTHER" id="PTHR12159:SF9">
    <property type="entry name" value="G_T MISMATCH-SPECIFIC THYMINE DNA GLYCOSYLASE"/>
    <property type="match status" value="1"/>
</dbReference>
<evidence type="ECO:0000256" key="18">
    <source>
        <dbReference type="SAM" id="MobiDB-lite"/>
    </source>
</evidence>
<evidence type="ECO:0000256" key="5">
    <source>
        <dbReference type="ARBA" id="ARBA00022843"/>
    </source>
</evidence>
<evidence type="ECO:0000313" key="21">
    <source>
        <dbReference type="Proteomes" id="UP000320475"/>
    </source>
</evidence>
<feature type="region of interest" description="Disordered" evidence="18">
    <location>
        <begin position="22"/>
        <end position="68"/>
    </location>
</feature>
<dbReference type="InterPro" id="IPR036895">
    <property type="entry name" value="Uracil-DNA_glycosylase-like_sf"/>
</dbReference>
<evidence type="ECO:0000256" key="4">
    <source>
        <dbReference type="ARBA" id="ARBA00022801"/>
    </source>
</evidence>
<dbReference type="GO" id="GO:0032183">
    <property type="term" value="F:SUMO binding"/>
    <property type="evidence" value="ECO:0007669"/>
    <property type="project" value="UniProtKB-ARBA"/>
</dbReference>
<feature type="domain" description="Uracil-DNA glycosylase-like" evidence="19">
    <location>
        <begin position="82"/>
        <end position="245"/>
    </location>
</feature>
<accession>A0A507CIX6</accession>
<evidence type="ECO:0000256" key="1">
    <source>
        <dbReference type="ARBA" id="ARBA00004123"/>
    </source>
</evidence>
<evidence type="ECO:0000313" key="20">
    <source>
        <dbReference type="EMBL" id="TPX39399.1"/>
    </source>
</evidence>
<dbReference type="GO" id="GO:0004844">
    <property type="term" value="F:uracil DNA N-glycosylase activity"/>
    <property type="evidence" value="ECO:0007669"/>
    <property type="project" value="TreeGrafter"/>
</dbReference>
<evidence type="ECO:0000256" key="9">
    <source>
        <dbReference type="ARBA" id="ARBA00023163"/>
    </source>
</evidence>
<dbReference type="OrthoDB" id="565731at2759"/>
<feature type="region of interest" description="Disordered" evidence="18">
    <location>
        <begin position="262"/>
        <end position="289"/>
    </location>
</feature>
<sequence>MSADSHPLSPSATFVDMMSKFKHSESAARRASPRKHASTTAAENKSKKVQTRTESSSKPPGKKGKEKIDWDKLPALEDCIQEGLDVLFCGYNPGVASASKGHHFAGPTNHFWPCLTESGFGLGQKITYLDDTRCPQDFKFGLTNLVARCTPGADDLSREEMIEGVGPLRAKILRYKPRIVAFIGKEVFRHFVGPAAWKGGKTFKWGLQPRKIPYGNSSGFGSWKEGLMYVMPSTSGRVAAYLKADKLRMFTRLKAIVDSLRGGQEVSELDTPGAEEAPTNEEEDDDDRE</sequence>
<comment type="subunit">
    <text evidence="14">Homodimer. Interacts with AICDA and GADD45A.</text>
</comment>
<keyword evidence="8" id="KW-0010">Activator</keyword>
<evidence type="ECO:0000256" key="15">
    <source>
        <dbReference type="ARBA" id="ARBA00066769"/>
    </source>
</evidence>
<dbReference type="PANTHER" id="PTHR12159">
    <property type="entry name" value="G/T AND G/U MISMATCH-SPECIFIC DNA GLYCOSYLASE"/>
    <property type="match status" value="1"/>
</dbReference>
<dbReference type="InterPro" id="IPR005122">
    <property type="entry name" value="Uracil-DNA_glycosylase-like"/>
</dbReference>
<dbReference type="Pfam" id="PF03167">
    <property type="entry name" value="UDG"/>
    <property type="match status" value="1"/>
</dbReference>
<dbReference type="EMBL" id="QEAM01000487">
    <property type="protein sequence ID" value="TPX39399.1"/>
    <property type="molecule type" value="Genomic_DNA"/>
</dbReference>
<dbReference type="Proteomes" id="UP000320475">
    <property type="component" value="Unassembled WGS sequence"/>
</dbReference>
<evidence type="ECO:0000259" key="19">
    <source>
        <dbReference type="Pfam" id="PF03167"/>
    </source>
</evidence>
<feature type="compositionally biased region" description="Acidic residues" evidence="18">
    <location>
        <begin position="278"/>
        <end position="289"/>
    </location>
</feature>
<comment type="caution">
    <text evidence="20">The sequence shown here is derived from an EMBL/GenBank/DDBJ whole genome shotgun (WGS) entry which is preliminary data.</text>
</comment>
<dbReference type="AlphaFoldDB" id="A0A507CIX6"/>
<gene>
    <name evidence="20" type="ORF">SeLEV6574_g07239</name>
</gene>
<evidence type="ECO:0000256" key="13">
    <source>
        <dbReference type="ARBA" id="ARBA00061261"/>
    </source>
</evidence>
<evidence type="ECO:0000256" key="16">
    <source>
        <dbReference type="ARBA" id="ARBA00071248"/>
    </source>
</evidence>
<evidence type="ECO:0000256" key="17">
    <source>
        <dbReference type="ARBA" id="ARBA00083221"/>
    </source>
</evidence>
<name>A0A507CIX6_9FUNG</name>
<dbReference type="GO" id="GO:0040029">
    <property type="term" value="P:epigenetic regulation of gene expression"/>
    <property type="evidence" value="ECO:0007669"/>
    <property type="project" value="UniProtKB-ARBA"/>
</dbReference>
<evidence type="ECO:0000256" key="7">
    <source>
        <dbReference type="ARBA" id="ARBA00023015"/>
    </source>
</evidence>
<protein>
    <recommendedName>
        <fullName evidence="16">G/T mismatch-specific thymine DNA glycosylase</fullName>
        <ecNumber evidence="15">3.2.2.29</ecNumber>
    </recommendedName>
    <alternativeName>
        <fullName evidence="17">Thymine-DNA glycosylase</fullName>
    </alternativeName>
</protein>
<dbReference type="GO" id="GO:0006285">
    <property type="term" value="P:base-excision repair, AP site formation"/>
    <property type="evidence" value="ECO:0007669"/>
    <property type="project" value="InterPro"/>
</dbReference>
<evidence type="ECO:0000256" key="8">
    <source>
        <dbReference type="ARBA" id="ARBA00023159"/>
    </source>
</evidence>
<dbReference type="Gene3D" id="3.40.470.10">
    <property type="entry name" value="Uracil-DNA glycosylase-like domain"/>
    <property type="match status" value="1"/>
</dbReference>
<comment type="subcellular location">
    <subcellularLocation>
        <location evidence="1">Nucleus</location>
    </subcellularLocation>
</comment>
<reference evidence="20 21" key="1">
    <citation type="journal article" date="2019" name="Sci. Rep.">
        <title>Comparative genomics of chytrid fungi reveal insights into the obligate biotrophic and pathogenic lifestyle of Synchytrium endobioticum.</title>
        <authorList>
            <person name="van de Vossenberg B.T.L.H."/>
            <person name="Warris S."/>
            <person name="Nguyen H.D.T."/>
            <person name="van Gent-Pelzer M.P.E."/>
            <person name="Joly D.L."/>
            <person name="van de Geest H.C."/>
            <person name="Bonants P.J.M."/>
            <person name="Smith D.S."/>
            <person name="Levesque C.A."/>
            <person name="van der Lee T.A.J."/>
        </authorList>
    </citation>
    <scope>NUCLEOTIDE SEQUENCE [LARGE SCALE GENOMIC DNA]</scope>
    <source>
        <strain evidence="20 21">LEV6574</strain>
    </source>
</reference>
<keyword evidence="2" id="KW-1017">Isopeptide bond</keyword>
<dbReference type="InterPro" id="IPR015637">
    <property type="entry name" value="MUG/TDG"/>
</dbReference>
<keyword evidence="11" id="KW-0539">Nucleus</keyword>
<evidence type="ECO:0000256" key="10">
    <source>
        <dbReference type="ARBA" id="ARBA00023204"/>
    </source>
</evidence>
<keyword evidence="9" id="KW-0804">Transcription</keyword>
<evidence type="ECO:0000256" key="14">
    <source>
        <dbReference type="ARBA" id="ARBA00064519"/>
    </source>
</evidence>
<keyword evidence="6" id="KW-0156">Chromatin regulator</keyword>
<dbReference type="EC" id="3.2.2.29" evidence="15"/>
<dbReference type="FunFam" id="3.40.470.10:FF:000002">
    <property type="entry name" value="G/T mismatch-specific thymine DNA glycosylase"/>
    <property type="match status" value="1"/>
</dbReference>
<dbReference type="CDD" id="cd10028">
    <property type="entry name" value="UDG-F2_TDG_MUG"/>
    <property type="match status" value="1"/>
</dbReference>
<keyword evidence="5" id="KW-0832">Ubl conjugation</keyword>
<evidence type="ECO:0000256" key="11">
    <source>
        <dbReference type="ARBA" id="ARBA00023242"/>
    </source>
</evidence>
<evidence type="ECO:0000256" key="12">
    <source>
        <dbReference type="ARBA" id="ARBA00052915"/>
    </source>
</evidence>
<evidence type="ECO:0000256" key="3">
    <source>
        <dbReference type="ARBA" id="ARBA00022763"/>
    </source>
</evidence>